<evidence type="ECO:0000256" key="2">
    <source>
        <dbReference type="SAM" id="SignalP"/>
    </source>
</evidence>
<proteinExistence type="predicted"/>
<organism evidence="3 4">
    <name type="scientific">Zea mays</name>
    <name type="common">Maize</name>
    <dbReference type="NCBI Taxonomy" id="4577"/>
    <lineage>
        <taxon>Eukaryota</taxon>
        <taxon>Viridiplantae</taxon>
        <taxon>Streptophyta</taxon>
        <taxon>Embryophyta</taxon>
        <taxon>Tracheophyta</taxon>
        <taxon>Spermatophyta</taxon>
        <taxon>Magnoliopsida</taxon>
        <taxon>Liliopsida</taxon>
        <taxon>Poales</taxon>
        <taxon>Poaceae</taxon>
        <taxon>PACMAD clade</taxon>
        <taxon>Panicoideae</taxon>
        <taxon>Andropogonodae</taxon>
        <taxon>Andropogoneae</taxon>
        <taxon>Tripsacinae</taxon>
        <taxon>Zea</taxon>
    </lineage>
</organism>
<sequence>MSLCMVMTLLLSATRTTATTKTTTTTPMSPVSDGQVLCTQPQTVHLLPTHPSASSSSSTYVRMHGYVHHHSSYRLEPRELLCEHLPELRHALGLQRQRERDGALLPGRLHHVHEAAVVHERGPHEHGRAPAEVGVVQRHAHPADGAQVRARDAAAGQVHGVHALQVVHQRPRVVVPGAGRRQRAPRRVPHGVARHLPGRGQRRRAHHRVAEVARRERRRQARAHVHHGEEPRLGVGRQRPRAARALPHQRHHGAERGRARAPRLQRRHLRLAQRHDGARVAGGGAATSTAIRRRRCLGLVLRVVVRHRARAGGPRAQQPVVEAGRQGVAGASAGAAAGDARPRLHEVGGAPGVHDRVVQGEAEHDAPAAEAGDLREQQRARRVRRGRGRHQQRPHLVARHELAHQLVQRVLLPPRRHEHRALPRAVYLHAPGGGVQPQAARQRVERHQRPGQAVLHGVGLEELRLAVRSVEVDRGRVPAPRGQVEVGQPHGARRRLLGWDDQLSRQQLHHCHALVCPSLLAS</sequence>
<feature type="compositionally biased region" description="Basic residues" evidence="1">
    <location>
        <begin position="238"/>
        <end position="251"/>
    </location>
</feature>
<evidence type="ECO:0000256" key="1">
    <source>
        <dbReference type="SAM" id="MobiDB-lite"/>
    </source>
</evidence>
<evidence type="ECO:0000313" key="3">
    <source>
        <dbReference type="EnsemblPlants" id="Zm00001eb374540_P001"/>
    </source>
</evidence>
<evidence type="ECO:0000313" key="4">
    <source>
        <dbReference type="Proteomes" id="UP000007305"/>
    </source>
</evidence>
<dbReference type="Proteomes" id="UP000007305">
    <property type="component" value="Chromosome 9"/>
</dbReference>
<accession>A0A804R064</accession>
<reference evidence="3" key="3">
    <citation type="submission" date="2021-05" db="UniProtKB">
        <authorList>
            <consortium name="EnsemblPlants"/>
        </authorList>
    </citation>
    <scope>IDENTIFICATION</scope>
    <source>
        <strain evidence="3">cv. B73</strain>
    </source>
</reference>
<feature type="compositionally biased region" description="Basic residues" evidence="1">
    <location>
        <begin position="380"/>
        <end position="393"/>
    </location>
</feature>
<reference evidence="4" key="1">
    <citation type="journal article" date="2009" name="Science">
        <title>The B73 maize genome: complexity, diversity, and dynamics.</title>
        <authorList>
            <person name="Schnable P.S."/>
            <person name="Ware D."/>
            <person name="Fulton R.S."/>
            <person name="Stein J.C."/>
            <person name="Wei F."/>
            <person name="Pasternak S."/>
            <person name="Liang C."/>
            <person name="Zhang J."/>
            <person name="Fulton L."/>
            <person name="Graves T.A."/>
            <person name="Minx P."/>
            <person name="Reily A.D."/>
            <person name="Courtney L."/>
            <person name="Kruchowski S.S."/>
            <person name="Tomlinson C."/>
            <person name="Strong C."/>
            <person name="Delehaunty K."/>
            <person name="Fronick C."/>
            <person name="Courtney B."/>
            <person name="Rock S.M."/>
            <person name="Belter E."/>
            <person name="Du F."/>
            <person name="Kim K."/>
            <person name="Abbott R.M."/>
            <person name="Cotton M."/>
            <person name="Levy A."/>
            <person name="Marchetto P."/>
            <person name="Ochoa K."/>
            <person name="Jackson S.M."/>
            <person name="Gillam B."/>
            <person name="Chen W."/>
            <person name="Yan L."/>
            <person name="Higginbotham J."/>
            <person name="Cardenas M."/>
            <person name="Waligorski J."/>
            <person name="Applebaum E."/>
            <person name="Phelps L."/>
            <person name="Falcone J."/>
            <person name="Kanchi K."/>
            <person name="Thane T."/>
            <person name="Scimone A."/>
            <person name="Thane N."/>
            <person name="Henke J."/>
            <person name="Wang T."/>
            <person name="Ruppert J."/>
            <person name="Shah N."/>
            <person name="Rotter K."/>
            <person name="Hodges J."/>
            <person name="Ingenthron E."/>
            <person name="Cordes M."/>
            <person name="Kohlberg S."/>
            <person name="Sgro J."/>
            <person name="Delgado B."/>
            <person name="Mead K."/>
            <person name="Chinwalla A."/>
            <person name="Leonard S."/>
            <person name="Crouse K."/>
            <person name="Collura K."/>
            <person name="Kudrna D."/>
            <person name="Currie J."/>
            <person name="He R."/>
            <person name="Angelova A."/>
            <person name="Rajasekar S."/>
            <person name="Mueller T."/>
            <person name="Lomeli R."/>
            <person name="Scara G."/>
            <person name="Ko A."/>
            <person name="Delaney K."/>
            <person name="Wissotski M."/>
            <person name="Lopez G."/>
            <person name="Campos D."/>
            <person name="Braidotti M."/>
            <person name="Ashley E."/>
            <person name="Golser W."/>
            <person name="Kim H."/>
            <person name="Lee S."/>
            <person name="Lin J."/>
            <person name="Dujmic Z."/>
            <person name="Kim W."/>
            <person name="Talag J."/>
            <person name="Zuccolo A."/>
            <person name="Fan C."/>
            <person name="Sebastian A."/>
            <person name="Kramer M."/>
            <person name="Spiegel L."/>
            <person name="Nascimento L."/>
            <person name="Zutavern T."/>
            <person name="Miller B."/>
            <person name="Ambroise C."/>
            <person name="Muller S."/>
            <person name="Spooner W."/>
            <person name="Narechania A."/>
            <person name="Ren L."/>
            <person name="Wei S."/>
            <person name="Kumari S."/>
            <person name="Faga B."/>
            <person name="Levy M.J."/>
            <person name="McMahan L."/>
            <person name="Van Buren P."/>
            <person name="Vaughn M.W."/>
            <person name="Ying K."/>
            <person name="Yeh C.-T."/>
            <person name="Emrich S.J."/>
            <person name="Jia Y."/>
            <person name="Kalyanaraman A."/>
            <person name="Hsia A.-P."/>
            <person name="Barbazuk W.B."/>
            <person name="Baucom R.S."/>
            <person name="Brutnell T.P."/>
            <person name="Carpita N.C."/>
            <person name="Chaparro C."/>
            <person name="Chia J.-M."/>
            <person name="Deragon J.-M."/>
            <person name="Estill J.C."/>
            <person name="Fu Y."/>
            <person name="Jeddeloh J.A."/>
            <person name="Han Y."/>
            <person name="Lee H."/>
            <person name="Li P."/>
            <person name="Lisch D.R."/>
            <person name="Liu S."/>
            <person name="Liu Z."/>
            <person name="Nagel D.H."/>
            <person name="McCann M.C."/>
            <person name="SanMiguel P."/>
            <person name="Myers A.M."/>
            <person name="Nettleton D."/>
            <person name="Nguyen J."/>
            <person name="Penning B.W."/>
            <person name="Ponnala L."/>
            <person name="Schneider K.L."/>
            <person name="Schwartz D.C."/>
            <person name="Sharma A."/>
            <person name="Soderlund C."/>
            <person name="Springer N.M."/>
            <person name="Sun Q."/>
            <person name="Wang H."/>
            <person name="Waterman M."/>
            <person name="Westerman R."/>
            <person name="Wolfgruber T.K."/>
            <person name="Yang L."/>
            <person name="Yu Y."/>
            <person name="Zhang L."/>
            <person name="Zhou S."/>
            <person name="Zhu Q."/>
            <person name="Bennetzen J.L."/>
            <person name="Dawe R.K."/>
            <person name="Jiang J."/>
            <person name="Jiang N."/>
            <person name="Presting G.G."/>
            <person name="Wessler S.R."/>
            <person name="Aluru S."/>
            <person name="Martienssen R.A."/>
            <person name="Clifton S.W."/>
            <person name="McCombie W.R."/>
            <person name="Wing R.A."/>
            <person name="Wilson R.K."/>
        </authorList>
    </citation>
    <scope>NUCLEOTIDE SEQUENCE [LARGE SCALE GENOMIC DNA]</scope>
    <source>
        <strain evidence="4">cv. B73</strain>
    </source>
</reference>
<dbReference type="AlphaFoldDB" id="A0A804R064"/>
<feature type="compositionally biased region" description="Basic residues" evidence="1">
    <location>
        <begin position="191"/>
        <end position="207"/>
    </location>
</feature>
<feature type="signal peptide" evidence="2">
    <location>
        <begin position="1"/>
        <end position="19"/>
    </location>
</feature>
<keyword evidence="2" id="KW-0732">Signal</keyword>
<keyword evidence="4" id="KW-1185">Reference proteome</keyword>
<dbReference type="InParanoid" id="A0A804R064"/>
<gene>
    <name evidence="3" type="primary">LOC109942262</name>
</gene>
<feature type="region of interest" description="Disordered" evidence="1">
    <location>
        <begin position="191"/>
        <end position="262"/>
    </location>
</feature>
<dbReference type="FunCoup" id="A0A804R064">
    <property type="interactions" value="5"/>
</dbReference>
<feature type="chain" id="PRO_5032739269" evidence="2">
    <location>
        <begin position="20"/>
        <end position="522"/>
    </location>
</feature>
<feature type="compositionally biased region" description="Basic residues" evidence="1">
    <location>
        <begin position="215"/>
        <end position="225"/>
    </location>
</feature>
<name>A0A804R064_MAIZE</name>
<dbReference type="EnsemblPlants" id="Zm00001eb374540_T001">
    <property type="protein sequence ID" value="Zm00001eb374540_P001"/>
    <property type="gene ID" value="Zm00001eb374540"/>
</dbReference>
<feature type="region of interest" description="Disordered" evidence="1">
    <location>
        <begin position="363"/>
        <end position="393"/>
    </location>
</feature>
<feature type="compositionally biased region" description="Basic and acidic residues" evidence="1">
    <location>
        <begin position="363"/>
        <end position="379"/>
    </location>
</feature>
<protein>
    <submittedName>
        <fullName evidence="3">Uncharacterized protein</fullName>
    </submittedName>
</protein>
<dbReference type="Gramene" id="Zm00001eb374540_T001">
    <property type="protein sequence ID" value="Zm00001eb374540_P001"/>
    <property type="gene ID" value="Zm00001eb374540"/>
</dbReference>
<reference evidence="3" key="2">
    <citation type="submission" date="2019-07" db="EMBL/GenBank/DDBJ databases">
        <authorList>
            <person name="Seetharam A."/>
            <person name="Woodhouse M."/>
            <person name="Cannon E."/>
        </authorList>
    </citation>
    <scope>NUCLEOTIDE SEQUENCE [LARGE SCALE GENOMIC DNA]</scope>
    <source>
        <strain evidence="3">cv. B73</strain>
    </source>
</reference>